<evidence type="ECO:0000256" key="3">
    <source>
        <dbReference type="ARBA" id="ARBA00022946"/>
    </source>
</evidence>
<evidence type="ECO:0000259" key="6">
    <source>
        <dbReference type="Pfam" id="PF00472"/>
    </source>
</evidence>
<dbReference type="Proteomes" id="UP001310890">
    <property type="component" value="Unassembled WGS sequence"/>
</dbReference>
<proteinExistence type="inferred from homology"/>
<evidence type="ECO:0000256" key="5">
    <source>
        <dbReference type="SAM" id="MobiDB-lite"/>
    </source>
</evidence>
<feature type="compositionally biased region" description="Low complexity" evidence="5">
    <location>
        <begin position="157"/>
        <end position="168"/>
    </location>
</feature>
<evidence type="ECO:0000256" key="2">
    <source>
        <dbReference type="ARBA" id="ARBA00010835"/>
    </source>
</evidence>
<comment type="subcellular location">
    <subcellularLocation>
        <location evidence="1">Mitochondrion</location>
    </subcellularLocation>
</comment>
<dbReference type="SUPFAM" id="SSF75620">
    <property type="entry name" value="Release factor"/>
    <property type="match status" value="1"/>
</dbReference>
<evidence type="ECO:0000256" key="4">
    <source>
        <dbReference type="ARBA" id="ARBA00023128"/>
    </source>
</evidence>
<evidence type="ECO:0000313" key="8">
    <source>
        <dbReference type="Proteomes" id="UP001310890"/>
    </source>
</evidence>
<accession>A0AAN7TCG8</accession>
<dbReference type="PANTHER" id="PTHR46203">
    <property type="entry name" value="PROBABLE PEPTIDE CHAIN RELEASE FACTOR C12ORF65"/>
    <property type="match status" value="1"/>
</dbReference>
<evidence type="ECO:0000313" key="7">
    <source>
        <dbReference type="EMBL" id="KAK5109254.1"/>
    </source>
</evidence>
<dbReference type="InterPro" id="IPR052405">
    <property type="entry name" value="Mito_Transl_Release_Factor"/>
</dbReference>
<dbReference type="InterPro" id="IPR045853">
    <property type="entry name" value="Pep_chain_release_fac_I_sf"/>
</dbReference>
<dbReference type="GO" id="GO:0003747">
    <property type="term" value="F:translation release factor activity"/>
    <property type="evidence" value="ECO:0007669"/>
    <property type="project" value="InterPro"/>
</dbReference>
<name>A0AAN7TCG8_9PEZI</name>
<reference evidence="7" key="1">
    <citation type="submission" date="2023-08" db="EMBL/GenBank/DDBJ databases">
        <title>Black Yeasts Isolated from many extreme environments.</title>
        <authorList>
            <person name="Coleine C."/>
            <person name="Stajich J.E."/>
            <person name="Selbmann L."/>
        </authorList>
    </citation>
    <scope>NUCLEOTIDE SEQUENCE</scope>
    <source>
        <strain evidence="7">CCFEE 5401</strain>
    </source>
</reference>
<comment type="similarity">
    <text evidence="2">Belongs to the prokaryotic/mitochondrial release factor family.</text>
</comment>
<dbReference type="AlphaFoldDB" id="A0AAN7TCG8"/>
<dbReference type="FunFam" id="3.30.160.20:FF:000065">
    <property type="entry name" value="Peptidyl-tRNA hydrolase domain protein"/>
    <property type="match status" value="1"/>
</dbReference>
<dbReference type="GO" id="GO:0005739">
    <property type="term" value="C:mitochondrion"/>
    <property type="evidence" value="ECO:0007669"/>
    <property type="project" value="UniProtKB-SubCell"/>
</dbReference>
<dbReference type="GO" id="GO:0032543">
    <property type="term" value="P:mitochondrial translation"/>
    <property type="evidence" value="ECO:0007669"/>
    <property type="project" value="UniProtKB-ARBA"/>
</dbReference>
<feature type="region of interest" description="Disordered" evidence="5">
    <location>
        <begin position="112"/>
        <end position="184"/>
    </location>
</feature>
<gene>
    <name evidence="7" type="ORF">LTR62_007236</name>
</gene>
<dbReference type="Pfam" id="PF00472">
    <property type="entry name" value="RF-1"/>
    <property type="match status" value="1"/>
</dbReference>
<feature type="domain" description="Prokaryotic-type class I peptide chain release factors" evidence="6">
    <location>
        <begin position="39"/>
        <end position="138"/>
    </location>
</feature>
<feature type="compositionally biased region" description="Gly residues" evidence="5">
    <location>
        <begin position="169"/>
        <end position="184"/>
    </location>
</feature>
<keyword evidence="3" id="KW-0809">Transit peptide</keyword>
<keyword evidence="4" id="KW-0496">Mitochondrion</keyword>
<feature type="compositionally biased region" description="Basic residues" evidence="5">
    <location>
        <begin position="118"/>
        <end position="135"/>
    </location>
</feature>
<evidence type="ECO:0000256" key="1">
    <source>
        <dbReference type="ARBA" id="ARBA00004173"/>
    </source>
</evidence>
<sequence length="184" mass="19563">MWRKIWTLSLRTRGVQAEHPRLFTTTPGKPEKALPPRPKILETEIDESFLRGSGPGGQKINKTSSAVQIKHLPTGIVVKSQETRSRESNRKLARNLLAEKLDQIEKGEGSRMAIKGARATKKKASAGKKARRKYRKLEEEKGVKGRVEGVGSGGDGMSSAVSGDTGASYTGGGGGEVGPATGAG</sequence>
<dbReference type="InterPro" id="IPR000352">
    <property type="entry name" value="Pep_chain_release_fac_I"/>
</dbReference>
<organism evidence="7 8">
    <name type="scientific">Meristemomyces frigidus</name>
    <dbReference type="NCBI Taxonomy" id="1508187"/>
    <lineage>
        <taxon>Eukaryota</taxon>
        <taxon>Fungi</taxon>
        <taxon>Dikarya</taxon>
        <taxon>Ascomycota</taxon>
        <taxon>Pezizomycotina</taxon>
        <taxon>Dothideomycetes</taxon>
        <taxon>Dothideomycetidae</taxon>
        <taxon>Mycosphaerellales</taxon>
        <taxon>Teratosphaeriaceae</taxon>
        <taxon>Meristemomyces</taxon>
    </lineage>
</organism>
<dbReference type="Gene3D" id="3.30.160.20">
    <property type="match status" value="1"/>
</dbReference>
<dbReference type="PANTHER" id="PTHR46203:SF1">
    <property type="entry name" value="MITOCHONDRIAL TRANSLATION RELEASE FACTOR IN RESCUE"/>
    <property type="match status" value="1"/>
</dbReference>
<feature type="compositionally biased region" description="Basic and acidic residues" evidence="5">
    <location>
        <begin position="136"/>
        <end position="147"/>
    </location>
</feature>
<dbReference type="EMBL" id="JAVRRL010000068">
    <property type="protein sequence ID" value="KAK5109254.1"/>
    <property type="molecule type" value="Genomic_DNA"/>
</dbReference>
<comment type="caution">
    <text evidence="7">The sequence shown here is derived from an EMBL/GenBank/DDBJ whole genome shotgun (WGS) entry which is preliminary data.</text>
</comment>
<protein>
    <recommendedName>
        <fullName evidence="6">Prokaryotic-type class I peptide chain release factors domain-containing protein</fullName>
    </recommendedName>
</protein>